<sequence length="141" mass="14838">MISCGNGKTPISLELEFLRPAAQGGGLVSIRVPRVRSVVSHRATSGLKQPSAFCLLPPLQGLTVRQSCWSEGDFSPGAARRGGGNAERSHRRSFPTSPAPSGSSGKTFASFRTLGRKTVTNCRQRGGSEPELSGGAEKGER</sequence>
<evidence type="ECO:0000313" key="3">
    <source>
        <dbReference type="Proteomes" id="UP000646548"/>
    </source>
</evidence>
<feature type="compositionally biased region" description="Polar residues" evidence="1">
    <location>
        <begin position="94"/>
        <end position="107"/>
    </location>
</feature>
<dbReference type="EMBL" id="WKFB01000274">
    <property type="protein sequence ID" value="KAF6728639.1"/>
    <property type="molecule type" value="Genomic_DNA"/>
</dbReference>
<accession>A0A834FC15</accession>
<evidence type="ECO:0000313" key="2">
    <source>
        <dbReference type="EMBL" id="KAF6728639.1"/>
    </source>
</evidence>
<evidence type="ECO:0000256" key="1">
    <source>
        <dbReference type="SAM" id="MobiDB-lite"/>
    </source>
</evidence>
<reference evidence="2" key="1">
    <citation type="journal article" name="BMC Genomics">
        <title>Long-read sequencing and de novo genome assembly of marine medaka (Oryzias melastigma).</title>
        <authorList>
            <person name="Liang P."/>
            <person name="Saqib H.S.A."/>
            <person name="Ni X."/>
            <person name="Shen Y."/>
        </authorList>
    </citation>
    <scope>NUCLEOTIDE SEQUENCE</scope>
    <source>
        <strain evidence="2">Bigg-433</strain>
    </source>
</reference>
<proteinExistence type="predicted"/>
<comment type="caution">
    <text evidence="2">The sequence shown here is derived from an EMBL/GenBank/DDBJ whole genome shotgun (WGS) entry which is preliminary data.</text>
</comment>
<protein>
    <submittedName>
        <fullName evidence="2">Uncharacterized protein</fullName>
    </submittedName>
</protein>
<gene>
    <name evidence="2" type="ORF">FQA47_001201</name>
</gene>
<dbReference type="AlphaFoldDB" id="A0A834FC15"/>
<name>A0A834FC15_ORYME</name>
<organism evidence="2 3">
    <name type="scientific">Oryzias melastigma</name>
    <name type="common">Marine medaka</name>
    <dbReference type="NCBI Taxonomy" id="30732"/>
    <lineage>
        <taxon>Eukaryota</taxon>
        <taxon>Metazoa</taxon>
        <taxon>Chordata</taxon>
        <taxon>Craniata</taxon>
        <taxon>Vertebrata</taxon>
        <taxon>Euteleostomi</taxon>
        <taxon>Actinopterygii</taxon>
        <taxon>Neopterygii</taxon>
        <taxon>Teleostei</taxon>
        <taxon>Neoteleostei</taxon>
        <taxon>Acanthomorphata</taxon>
        <taxon>Ovalentaria</taxon>
        <taxon>Atherinomorphae</taxon>
        <taxon>Beloniformes</taxon>
        <taxon>Adrianichthyidae</taxon>
        <taxon>Oryziinae</taxon>
        <taxon>Oryzias</taxon>
    </lineage>
</organism>
<feature type="region of interest" description="Disordered" evidence="1">
    <location>
        <begin position="73"/>
        <end position="141"/>
    </location>
</feature>
<dbReference type="Proteomes" id="UP000646548">
    <property type="component" value="Unassembled WGS sequence"/>
</dbReference>